<sequence>MSLLASDASVSKLDATTKEPCDDHCNDSDVNSQWVLHTVMGFTKQEWLLAGTEEFDATSDAWKKLINYSIKHTSIVDMEEVWTELHNHAGDPTAGAGPSRELGQQMEAHSTGPCAGDTAFILGPFTRGLHSGPCAADGGPSTLGL</sequence>
<evidence type="ECO:0000313" key="1">
    <source>
        <dbReference type="EMBL" id="KAK7400929.1"/>
    </source>
</evidence>
<dbReference type="AlphaFoldDB" id="A0AAN9XP94"/>
<protein>
    <submittedName>
        <fullName evidence="1">Uncharacterized protein</fullName>
    </submittedName>
</protein>
<evidence type="ECO:0000313" key="2">
    <source>
        <dbReference type="Proteomes" id="UP001386955"/>
    </source>
</evidence>
<keyword evidence="2" id="KW-1185">Reference proteome</keyword>
<accession>A0AAN9XP94</accession>
<dbReference type="Proteomes" id="UP001386955">
    <property type="component" value="Unassembled WGS sequence"/>
</dbReference>
<dbReference type="EMBL" id="JAYMYS010000003">
    <property type="protein sequence ID" value="KAK7400929.1"/>
    <property type="molecule type" value="Genomic_DNA"/>
</dbReference>
<name>A0AAN9XP94_PSOTE</name>
<reference evidence="1 2" key="1">
    <citation type="submission" date="2024-01" db="EMBL/GenBank/DDBJ databases">
        <title>The genomes of 5 underutilized Papilionoideae crops provide insights into root nodulation and disease resistanc.</title>
        <authorList>
            <person name="Jiang F."/>
        </authorList>
    </citation>
    <scope>NUCLEOTIDE SEQUENCE [LARGE SCALE GENOMIC DNA]</scope>
    <source>
        <strain evidence="1">DUOXIRENSHENG_FW03</strain>
        <tissue evidence="1">Leaves</tissue>
    </source>
</reference>
<organism evidence="1 2">
    <name type="scientific">Psophocarpus tetragonolobus</name>
    <name type="common">Winged bean</name>
    <name type="synonym">Dolichos tetragonolobus</name>
    <dbReference type="NCBI Taxonomy" id="3891"/>
    <lineage>
        <taxon>Eukaryota</taxon>
        <taxon>Viridiplantae</taxon>
        <taxon>Streptophyta</taxon>
        <taxon>Embryophyta</taxon>
        <taxon>Tracheophyta</taxon>
        <taxon>Spermatophyta</taxon>
        <taxon>Magnoliopsida</taxon>
        <taxon>eudicotyledons</taxon>
        <taxon>Gunneridae</taxon>
        <taxon>Pentapetalae</taxon>
        <taxon>rosids</taxon>
        <taxon>fabids</taxon>
        <taxon>Fabales</taxon>
        <taxon>Fabaceae</taxon>
        <taxon>Papilionoideae</taxon>
        <taxon>50 kb inversion clade</taxon>
        <taxon>NPAAA clade</taxon>
        <taxon>indigoferoid/millettioid clade</taxon>
        <taxon>Phaseoleae</taxon>
        <taxon>Psophocarpus</taxon>
    </lineage>
</organism>
<comment type="caution">
    <text evidence="1">The sequence shown here is derived from an EMBL/GenBank/DDBJ whole genome shotgun (WGS) entry which is preliminary data.</text>
</comment>
<proteinExistence type="predicted"/>
<gene>
    <name evidence="1" type="ORF">VNO78_12238</name>
</gene>